<dbReference type="OrthoDB" id="513406at2759"/>
<name>A0A835YAR5_9CHLO</name>
<feature type="compositionally biased region" description="Gly residues" evidence="1">
    <location>
        <begin position="333"/>
        <end position="355"/>
    </location>
</feature>
<evidence type="ECO:0000313" key="2">
    <source>
        <dbReference type="EMBL" id="KAG2498254.1"/>
    </source>
</evidence>
<protein>
    <submittedName>
        <fullName evidence="2">Uncharacterized protein</fullName>
    </submittedName>
</protein>
<accession>A0A835YAR5</accession>
<proteinExistence type="predicted"/>
<sequence>MRTSLGANTLCGRASRPSIRPANALRSTVVLRAAVPDIIRNSKKDDLLFARTPTGGEWLHVAEDGGDTLTARWKGQVLRFTATSAVWDAERIGSYPPADGLLAQAFPELQPKLAGGELHDHAGAAPAGIAGATRVYSLAELEAAAAADASLWCDGTVPGAPEKTPLQALTLTAGELVSLMQGKRGIVIVQLWNGFDPSRGQPLYEPWVAQLLEAALGTEGVRGVTSVAPGGVGLTAVLYADKEPWNAWGPHLASFGCQANAVAGSPYYKLLVGRILGYREEAVHGYVRALGGGLTPALIAQVDADLKRLSKAKPKLPWNKEQNSRGKKKEAGAGAGAGASKGAGAPGGKARGGRR</sequence>
<dbReference type="AlphaFoldDB" id="A0A835YAR5"/>
<evidence type="ECO:0000313" key="3">
    <source>
        <dbReference type="Proteomes" id="UP000612055"/>
    </source>
</evidence>
<dbReference type="Proteomes" id="UP000612055">
    <property type="component" value="Unassembled WGS sequence"/>
</dbReference>
<dbReference type="EMBL" id="JAEHOE010000011">
    <property type="protein sequence ID" value="KAG2498254.1"/>
    <property type="molecule type" value="Genomic_DNA"/>
</dbReference>
<comment type="caution">
    <text evidence="2">The sequence shown here is derived from an EMBL/GenBank/DDBJ whole genome shotgun (WGS) entry which is preliminary data.</text>
</comment>
<reference evidence="2" key="1">
    <citation type="journal article" date="2020" name="bioRxiv">
        <title>Comparative genomics of Chlamydomonas.</title>
        <authorList>
            <person name="Craig R.J."/>
            <person name="Hasan A.R."/>
            <person name="Ness R.W."/>
            <person name="Keightley P.D."/>
        </authorList>
    </citation>
    <scope>NUCLEOTIDE SEQUENCE</scope>
    <source>
        <strain evidence="2">CCAP 11/70</strain>
    </source>
</reference>
<organism evidence="2 3">
    <name type="scientific">Edaphochlamys debaryana</name>
    <dbReference type="NCBI Taxonomy" id="47281"/>
    <lineage>
        <taxon>Eukaryota</taxon>
        <taxon>Viridiplantae</taxon>
        <taxon>Chlorophyta</taxon>
        <taxon>core chlorophytes</taxon>
        <taxon>Chlorophyceae</taxon>
        <taxon>CS clade</taxon>
        <taxon>Chlamydomonadales</taxon>
        <taxon>Chlamydomonadales incertae sedis</taxon>
        <taxon>Edaphochlamys</taxon>
    </lineage>
</organism>
<feature type="region of interest" description="Disordered" evidence="1">
    <location>
        <begin position="313"/>
        <end position="355"/>
    </location>
</feature>
<keyword evidence="3" id="KW-1185">Reference proteome</keyword>
<evidence type="ECO:0000256" key="1">
    <source>
        <dbReference type="SAM" id="MobiDB-lite"/>
    </source>
</evidence>
<gene>
    <name evidence="2" type="ORF">HYH03_004004</name>
</gene>